<dbReference type="Proteomes" id="UP000789860">
    <property type="component" value="Unassembled WGS sequence"/>
</dbReference>
<evidence type="ECO:0000313" key="1">
    <source>
        <dbReference type="EMBL" id="CAG8495039.1"/>
    </source>
</evidence>
<sequence length="104" mass="11993">MAKQLASLIVDISNGTRESPIEGTPQAYTKIYTDCWQHDPNNRPDIQKVFLDLENLTINDINRREQYNTHKLTHEINLEQNIFTFDSNLVNLMPNTSSFSSPLN</sequence>
<protein>
    <submittedName>
        <fullName evidence="1">3173_t:CDS:1</fullName>
    </submittedName>
</protein>
<keyword evidence="2" id="KW-1185">Reference proteome</keyword>
<name>A0ACA9KWJ8_9GLOM</name>
<organism evidence="1 2">
    <name type="scientific">Scutellospora calospora</name>
    <dbReference type="NCBI Taxonomy" id="85575"/>
    <lineage>
        <taxon>Eukaryota</taxon>
        <taxon>Fungi</taxon>
        <taxon>Fungi incertae sedis</taxon>
        <taxon>Mucoromycota</taxon>
        <taxon>Glomeromycotina</taxon>
        <taxon>Glomeromycetes</taxon>
        <taxon>Diversisporales</taxon>
        <taxon>Gigasporaceae</taxon>
        <taxon>Scutellospora</taxon>
    </lineage>
</organism>
<dbReference type="EMBL" id="CAJVPM010002949">
    <property type="protein sequence ID" value="CAG8495039.1"/>
    <property type="molecule type" value="Genomic_DNA"/>
</dbReference>
<reference evidence="1" key="1">
    <citation type="submission" date="2021-06" db="EMBL/GenBank/DDBJ databases">
        <authorList>
            <person name="Kallberg Y."/>
            <person name="Tangrot J."/>
            <person name="Rosling A."/>
        </authorList>
    </citation>
    <scope>NUCLEOTIDE SEQUENCE</scope>
    <source>
        <strain evidence="1">AU212A</strain>
    </source>
</reference>
<feature type="non-terminal residue" evidence="1">
    <location>
        <position position="104"/>
    </location>
</feature>
<evidence type="ECO:0000313" key="2">
    <source>
        <dbReference type="Proteomes" id="UP000789860"/>
    </source>
</evidence>
<comment type="caution">
    <text evidence="1">The sequence shown here is derived from an EMBL/GenBank/DDBJ whole genome shotgun (WGS) entry which is preliminary data.</text>
</comment>
<gene>
    <name evidence="1" type="ORF">SCALOS_LOCUS2994</name>
</gene>
<proteinExistence type="predicted"/>
<accession>A0ACA9KWJ8</accession>